<evidence type="ECO:0000313" key="1">
    <source>
        <dbReference type="EMBL" id="KAJ9658108.1"/>
    </source>
</evidence>
<name>A0ACC3AA38_9EURO</name>
<proteinExistence type="predicted"/>
<protein>
    <submittedName>
        <fullName evidence="1">Uncharacterized protein</fullName>
    </submittedName>
</protein>
<keyword evidence="2" id="KW-1185">Reference proteome</keyword>
<organism evidence="1 2">
    <name type="scientific">Neophaeococcomyces mojaviensis</name>
    <dbReference type="NCBI Taxonomy" id="3383035"/>
    <lineage>
        <taxon>Eukaryota</taxon>
        <taxon>Fungi</taxon>
        <taxon>Dikarya</taxon>
        <taxon>Ascomycota</taxon>
        <taxon>Pezizomycotina</taxon>
        <taxon>Eurotiomycetes</taxon>
        <taxon>Chaetothyriomycetidae</taxon>
        <taxon>Chaetothyriales</taxon>
        <taxon>Chaetothyriales incertae sedis</taxon>
        <taxon>Neophaeococcomyces</taxon>
    </lineage>
</organism>
<comment type="caution">
    <text evidence="1">The sequence shown here is derived from an EMBL/GenBank/DDBJ whole genome shotgun (WGS) entry which is preliminary data.</text>
</comment>
<dbReference type="Proteomes" id="UP001172386">
    <property type="component" value="Unassembled WGS sequence"/>
</dbReference>
<sequence>MGDVTAILLRTIQEARNASYEGRITLGTPIDNMKMVLHNTDDFGVGELFCAGPGLAAGYLNTPSNAVFSPGHEFGLKPEELDVGTNDQIWFQTSDLARFYNGNVFFCGRQDDVIKIAGNKVDIGDVARAVNSSAAFRTPPVVIYSHALTKMVALYLNTEHINLKQISASLGKKLPAYALPMLVSVAEFKYRPASGKIDKRTMIAQFEDRLPSNNDTIEYDYSNMQHLDAKDLQVLQNLVGILKDQNITASSLEVLLASNFFTAGGTSLNAVAFVARLKKFGMVISMEDFLAAETLEDVFEQLIEAKSHAASETSSSSDSTPRWTVKPLSHINAATAWEIIAANMVDVQPTLYMWNNAPNKAKARQDCYNEMLLIMKSLEPILLCDPCISFGVFDNDEMIGVCCNFTSDDCPPDIPSNGPITRFLGFLSELEESAVSRLQAEGHKGVHMENLLSVIDRKKLGNPAQHVKAMYFIEEELVRVAQEHKLDFVITTNTSPVTRDIAPLLGYEVEKVTNGFVEWQDEETGKPIVQKRDQDEDFDIQVSYKLIEA</sequence>
<dbReference type="EMBL" id="JAPDRQ010000055">
    <property type="protein sequence ID" value="KAJ9658108.1"/>
    <property type="molecule type" value="Genomic_DNA"/>
</dbReference>
<reference evidence="1" key="1">
    <citation type="submission" date="2022-10" db="EMBL/GenBank/DDBJ databases">
        <title>Culturing micro-colonial fungi from biological soil crusts in the Mojave desert and describing Neophaeococcomyces mojavensis, and introducing the new genera and species Taxawa tesnikishii.</title>
        <authorList>
            <person name="Kurbessoian T."/>
            <person name="Stajich J.E."/>
        </authorList>
    </citation>
    <scope>NUCLEOTIDE SEQUENCE</scope>
    <source>
        <strain evidence="1">JES_112</strain>
    </source>
</reference>
<evidence type="ECO:0000313" key="2">
    <source>
        <dbReference type="Proteomes" id="UP001172386"/>
    </source>
</evidence>
<gene>
    <name evidence="1" type="ORF">H2198_003946</name>
</gene>
<accession>A0ACC3AA38</accession>